<dbReference type="InterPro" id="IPR036812">
    <property type="entry name" value="NAD(P)_OxRdtase_dom_sf"/>
</dbReference>
<dbReference type="SUPFAM" id="SSF51430">
    <property type="entry name" value="NAD(P)-linked oxidoreductase"/>
    <property type="match status" value="1"/>
</dbReference>
<dbReference type="PANTHER" id="PTHR43364">
    <property type="entry name" value="NADH-SPECIFIC METHYLGLYOXAL REDUCTASE-RELATED"/>
    <property type="match status" value="1"/>
</dbReference>
<dbReference type="InterPro" id="IPR023210">
    <property type="entry name" value="NADP_OxRdtase_dom"/>
</dbReference>
<reference evidence="3" key="1">
    <citation type="submission" date="2020-01" db="EMBL/GenBank/DDBJ databases">
        <authorList>
            <person name="Meier V. D."/>
            <person name="Meier V D."/>
        </authorList>
    </citation>
    <scope>NUCLEOTIDE SEQUENCE</scope>
    <source>
        <strain evidence="3">HLG_WM_MAG_09</strain>
    </source>
</reference>
<evidence type="ECO:0000313" key="3">
    <source>
        <dbReference type="EMBL" id="CAA6830484.1"/>
    </source>
</evidence>
<dbReference type="PANTHER" id="PTHR43364:SF4">
    <property type="entry name" value="NAD(P)-LINKED OXIDOREDUCTASE SUPERFAMILY PROTEIN"/>
    <property type="match status" value="1"/>
</dbReference>
<feature type="domain" description="NADP-dependent oxidoreductase" evidence="2">
    <location>
        <begin position="16"/>
        <end position="338"/>
    </location>
</feature>
<dbReference type="PRINTS" id="PR00069">
    <property type="entry name" value="ALDKETRDTASE"/>
</dbReference>
<dbReference type="CDD" id="cd19094">
    <property type="entry name" value="AKR_Tas-like"/>
    <property type="match status" value="1"/>
</dbReference>
<protein>
    <submittedName>
        <fullName evidence="3">Oxidoreductase, aldo/keto reductase family</fullName>
    </submittedName>
</protein>
<keyword evidence="1" id="KW-0560">Oxidoreductase</keyword>
<proteinExistence type="predicted"/>
<dbReference type="GO" id="GO:0016491">
    <property type="term" value="F:oxidoreductase activity"/>
    <property type="evidence" value="ECO:0007669"/>
    <property type="project" value="UniProtKB-KW"/>
</dbReference>
<dbReference type="EMBL" id="CACVAT010000592">
    <property type="protein sequence ID" value="CAA6830484.1"/>
    <property type="molecule type" value="Genomic_DNA"/>
</dbReference>
<dbReference type="Gene3D" id="3.20.20.100">
    <property type="entry name" value="NADP-dependent oxidoreductase domain"/>
    <property type="match status" value="1"/>
</dbReference>
<evidence type="ECO:0000256" key="1">
    <source>
        <dbReference type="ARBA" id="ARBA00023002"/>
    </source>
</evidence>
<sequence length="346" mass="38509">MQYKTLGDNAIEVPLLCLGSMTFGSQNTAAEGHEQISMSLANNLNFIDTAEMYPVGPIKAETIGDSEATIGSWIEKNGQRDKLIIATKITGAGLKFVRNGANITPKTIDEALEASLKRLNTDYIDLYQLHWPNRGSYHFRQYWEYKSPKHEAKDTDEHFAAVSDHLDKLVKAGKIRHWGLSNESAWGMGKWLSHSEGKTKPISIQNEYSLLCRLFDTDLGELCVNESVGLLSYSPLACGLLTGKYQNDVIPENSRRAVDSSTLWGRTTDRVWPAVDAYLKLAQEHGLDPSQMALAWAMQRPFMGSVIFGAKNLQQLEVALGAQDLMLSDEVTKALDDIQMAHPMPF</sequence>
<organism evidence="3">
    <name type="scientific">uncultured Thiotrichaceae bacterium</name>
    <dbReference type="NCBI Taxonomy" id="298394"/>
    <lineage>
        <taxon>Bacteria</taxon>
        <taxon>Pseudomonadati</taxon>
        <taxon>Pseudomonadota</taxon>
        <taxon>Gammaproteobacteria</taxon>
        <taxon>Thiotrichales</taxon>
        <taxon>Thiotrichaceae</taxon>
        <taxon>environmental samples</taxon>
    </lineage>
</organism>
<accession>A0A6S6UJG3</accession>
<dbReference type="AlphaFoldDB" id="A0A6S6UJG3"/>
<gene>
    <name evidence="3" type="ORF">HELGO_WM25250</name>
</gene>
<dbReference type="InterPro" id="IPR050523">
    <property type="entry name" value="AKR_Detox_Biosynth"/>
</dbReference>
<dbReference type="InterPro" id="IPR020471">
    <property type="entry name" value="AKR"/>
</dbReference>
<evidence type="ECO:0000259" key="2">
    <source>
        <dbReference type="Pfam" id="PF00248"/>
    </source>
</evidence>
<dbReference type="Pfam" id="PF00248">
    <property type="entry name" value="Aldo_ket_red"/>
    <property type="match status" value="1"/>
</dbReference>
<name>A0A6S6UJG3_9GAMM</name>